<evidence type="ECO:0000259" key="10">
    <source>
        <dbReference type="PROSITE" id="PS50928"/>
    </source>
</evidence>
<feature type="transmembrane region" description="Helical" evidence="9">
    <location>
        <begin position="28"/>
        <end position="50"/>
    </location>
</feature>
<dbReference type="PANTHER" id="PTHR43386">
    <property type="entry name" value="OLIGOPEPTIDE TRANSPORT SYSTEM PERMEASE PROTEIN APPC"/>
    <property type="match status" value="1"/>
</dbReference>
<dbReference type="PROSITE" id="PS50928">
    <property type="entry name" value="ABC_TM1"/>
    <property type="match status" value="1"/>
</dbReference>
<accession>A0ABQ6E1R5</accession>
<dbReference type="Gene3D" id="1.10.3720.10">
    <property type="entry name" value="MetI-like"/>
    <property type="match status" value="1"/>
</dbReference>
<organism evidence="11 12">
    <name type="scientific">Psychromonas marina</name>
    <dbReference type="NCBI Taxonomy" id="88364"/>
    <lineage>
        <taxon>Bacteria</taxon>
        <taxon>Pseudomonadati</taxon>
        <taxon>Pseudomonadota</taxon>
        <taxon>Gammaproteobacteria</taxon>
        <taxon>Alteromonadales</taxon>
        <taxon>Psychromonadaceae</taxon>
        <taxon>Psychromonas</taxon>
    </lineage>
</organism>
<dbReference type="InterPro" id="IPR025966">
    <property type="entry name" value="OppC_N"/>
</dbReference>
<comment type="caution">
    <text evidence="11">The sequence shown here is derived from an EMBL/GenBank/DDBJ whole genome shotgun (WGS) entry which is preliminary data.</text>
</comment>
<feature type="transmembrane region" description="Helical" evidence="9">
    <location>
        <begin position="219"/>
        <end position="241"/>
    </location>
</feature>
<dbReference type="CDD" id="cd06261">
    <property type="entry name" value="TM_PBP2"/>
    <property type="match status" value="1"/>
</dbReference>
<evidence type="ECO:0000256" key="9">
    <source>
        <dbReference type="RuleBase" id="RU363032"/>
    </source>
</evidence>
<evidence type="ECO:0000256" key="5">
    <source>
        <dbReference type="ARBA" id="ARBA00022692"/>
    </source>
</evidence>
<dbReference type="RefSeq" id="WP_284204453.1">
    <property type="nucleotide sequence ID" value="NZ_BSPQ01000013.1"/>
</dbReference>
<dbReference type="InterPro" id="IPR000515">
    <property type="entry name" value="MetI-like"/>
</dbReference>
<keyword evidence="3" id="KW-1003">Cell membrane</keyword>
<dbReference type="InterPro" id="IPR035906">
    <property type="entry name" value="MetI-like_sf"/>
</dbReference>
<dbReference type="SUPFAM" id="SSF161098">
    <property type="entry name" value="MetI-like"/>
    <property type="match status" value="1"/>
</dbReference>
<dbReference type="EMBL" id="BSPQ01000013">
    <property type="protein sequence ID" value="GLS91334.1"/>
    <property type="molecule type" value="Genomic_DNA"/>
</dbReference>
<dbReference type="PANTHER" id="PTHR43386:SF5">
    <property type="entry name" value="PUTRESCINE EXPORT SYSTEM PERMEASE PROTEIN SAPC"/>
    <property type="match status" value="1"/>
</dbReference>
<keyword evidence="6 9" id="KW-1133">Transmembrane helix</keyword>
<proteinExistence type="inferred from homology"/>
<feature type="transmembrane region" description="Helical" evidence="9">
    <location>
        <begin position="135"/>
        <end position="155"/>
    </location>
</feature>
<comment type="similarity">
    <text evidence="8">Belongs to the binding-protein-dependent transport system permease family. OppBC subfamily.</text>
</comment>
<dbReference type="Proteomes" id="UP001157353">
    <property type="component" value="Unassembled WGS sequence"/>
</dbReference>
<evidence type="ECO:0000256" key="4">
    <source>
        <dbReference type="ARBA" id="ARBA00022519"/>
    </source>
</evidence>
<evidence type="ECO:0000256" key="6">
    <source>
        <dbReference type="ARBA" id="ARBA00022989"/>
    </source>
</evidence>
<evidence type="ECO:0000256" key="2">
    <source>
        <dbReference type="ARBA" id="ARBA00022448"/>
    </source>
</evidence>
<keyword evidence="2 9" id="KW-0813">Transport</keyword>
<evidence type="ECO:0000256" key="8">
    <source>
        <dbReference type="ARBA" id="ARBA00024202"/>
    </source>
</evidence>
<feature type="transmembrane region" description="Helical" evidence="9">
    <location>
        <begin position="261"/>
        <end position="283"/>
    </location>
</feature>
<evidence type="ECO:0000256" key="3">
    <source>
        <dbReference type="ARBA" id="ARBA00022475"/>
    </source>
</evidence>
<feature type="domain" description="ABC transmembrane type-1" evidence="10">
    <location>
        <begin position="99"/>
        <end position="284"/>
    </location>
</feature>
<feature type="transmembrane region" description="Helical" evidence="9">
    <location>
        <begin position="99"/>
        <end position="123"/>
    </location>
</feature>
<feature type="transmembrane region" description="Helical" evidence="9">
    <location>
        <begin position="161"/>
        <end position="178"/>
    </location>
</feature>
<sequence>MLINNEFNEEKIQSPQQYIWSIFKSKNIAVVSMWAVVALILIAIFCQYIMPYPPALQHPDMLLLPPYWVDGSNPAHLLGTDDLGRDTFSRLLKGIQLTLTGALLITVAISLLGLIIGSTAALLKGVKASIVHHLLDALLTIPTLLTALILIVLFGMSFENSLLAVSLSLLPQFIRGIYNCIETELNKQYVVALRLDGSTNLRLLRYGILPNIIEPIVTLLNRIFTMAVLEITTLGFLGFGANLEEIELGALIAKNLDLIYISPYLVLFPGLAIFMIIIIFNIFAEGIRHAVIEGED</sequence>
<comment type="subcellular location">
    <subcellularLocation>
        <location evidence="1">Cell inner membrane</location>
        <topology evidence="1">Multi-pass membrane protein</topology>
    </subcellularLocation>
    <subcellularLocation>
        <location evidence="9">Cell membrane</location>
        <topology evidence="9">Multi-pass membrane protein</topology>
    </subcellularLocation>
</comment>
<evidence type="ECO:0000256" key="1">
    <source>
        <dbReference type="ARBA" id="ARBA00004429"/>
    </source>
</evidence>
<keyword evidence="7 9" id="KW-0472">Membrane</keyword>
<reference evidence="12" key="1">
    <citation type="journal article" date="2019" name="Int. J. Syst. Evol. Microbiol.">
        <title>The Global Catalogue of Microorganisms (GCM) 10K type strain sequencing project: providing services to taxonomists for standard genome sequencing and annotation.</title>
        <authorList>
            <consortium name="The Broad Institute Genomics Platform"/>
            <consortium name="The Broad Institute Genome Sequencing Center for Infectious Disease"/>
            <person name="Wu L."/>
            <person name="Ma J."/>
        </authorList>
    </citation>
    <scope>NUCLEOTIDE SEQUENCE [LARGE SCALE GENOMIC DNA]</scope>
    <source>
        <strain evidence="12">NBRC 103166</strain>
    </source>
</reference>
<dbReference type="Pfam" id="PF00528">
    <property type="entry name" value="BPD_transp_1"/>
    <property type="match status" value="1"/>
</dbReference>
<keyword evidence="12" id="KW-1185">Reference proteome</keyword>
<evidence type="ECO:0000313" key="11">
    <source>
        <dbReference type="EMBL" id="GLS91334.1"/>
    </source>
</evidence>
<dbReference type="InterPro" id="IPR050366">
    <property type="entry name" value="BP-dependent_transpt_permease"/>
</dbReference>
<protein>
    <submittedName>
        <fullName evidence="11">Antimicrobial peptide ABC transporter permease SapC</fullName>
    </submittedName>
</protein>
<evidence type="ECO:0000313" key="12">
    <source>
        <dbReference type="Proteomes" id="UP001157353"/>
    </source>
</evidence>
<keyword evidence="5 9" id="KW-0812">Transmembrane</keyword>
<name>A0ABQ6E1R5_9GAMM</name>
<gene>
    <name evidence="11" type="primary">sapC</name>
    <name evidence="11" type="ORF">GCM10007916_24030</name>
</gene>
<keyword evidence="4" id="KW-0997">Cell inner membrane</keyword>
<dbReference type="Pfam" id="PF12911">
    <property type="entry name" value="OppC_N"/>
    <property type="match status" value="1"/>
</dbReference>
<evidence type="ECO:0000256" key="7">
    <source>
        <dbReference type="ARBA" id="ARBA00023136"/>
    </source>
</evidence>